<proteinExistence type="predicted"/>
<organism evidence="1 2">
    <name type="scientific">Panicum virgatum</name>
    <name type="common">Blackwell switchgrass</name>
    <dbReference type="NCBI Taxonomy" id="38727"/>
    <lineage>
        <taxon>Eukaryota</taxon>
        <taxon>Viridiplantae</taxon>
        <taxon>Streptophyta</taxon>
        <taxon>Embryophyta</taxon>
        <taxon>Tracheophyta</taxon>
        <taxon>Spermatophyta</taxon>
        <taxon>Magnoliopsida</taxon>
        <taxon>Liliopsida</taxon>
        <taxon>Poales</taxon>
        <taxon>Poaceae</taxon>
        <taxon>PACMAD clade</taxon>
        <taxon>Panicoideae</taxon>
        <taxon>Panicodae</taxon>
        <taxon>Paniceae</taxon>
        <taxon>Panicinae</taxon>
        <taxon>Panicum</taxon>
        <taxon>Panicum sect. Hiantes</taxon>
    </lineage>
</organism>
<dbReference type="Proteomes" id="UP000823388">
    <property type="component" value="Chromosome 5N"/>
</dbReference>
<protein>
    <submittedName>
        <fullName evidence="1">Uncharacterized protein</fullName>
    </submittedName>
</protein>
<evidence type="ECO:0000313" key="2">
    <source>
        <dbReference type="Proteomes" id="UP000823388"/>
    </source>
</evidence>
<accession>A0A8T0RLW5</accession>
<name>A0A8T0RLW5_PANVG</name>
<comment type="caution">
    <text evidence="1">The sequence shown here is derived from an EMBL/GenBank/DDBJ whole genome shotgun (WGS) entry which is preliminary data.</text>
</comment>
<dbReference type="AlphaFoldDB" id="A0A8T0RLW5"/>
<sequence>MTGMASCDGSMNLHAWKCFSFGGESLWVVWNLGLFFIRIEPRDFASPFFSRKKEKVFLLFLHVNSSLNSETMCCIHAVVVLLERRISGDHILTCCLDYLQVQDVPGHD</sequence>
<reference evidence="1" key="1">
    <citation type="submission" date="2020-05" db="EMBL/GenBank/DDBJ databases">
        <title>WGS assembly of Panicum virgatum.</title>
        <authorList>
            <person name="Lovell J.T."/>
            <person name="Jenkins J."/>
            <person name="Shu S."/>
            <person name="Juenger T.E."/>
            <person name="Schmutz J."/>
        </authorList>
    </citation>
    <scope>NUCLEOTIDE SEQUENCE</scope>
    <source>
        <strain evidence="1">AP13</strain>
    </source>
</reference>
<dbReference type="EMBL" id="CM029046">
    <property type="protein sequence ID" value="KAG2586997.1"/>
    <property type="molecule type" value="Genomic_DNA"/>
</dbReference>
<evidence type="ECO:0000313" key="1">
    <source>
        <dbReference type="EMBL" id="KAG2586997.1"/>
    </source>
</evidence>
<keyword evidence="2" id="KW-1185">Reference proteome</keyword>
<gene>
    <name evidence="1" type="ORF">PVAP13_5NG089562</name>
</gene>